<evidence type="ECO:0000313" key="1">
    <source>
        <dbReference type="EMBL" id="BAR60564.1"/>
    </source>
</evidence>
<proteinExistence type="predicted"/>
<name>A0A0E4BTR5_9BRAD</name>
<dbReference type="EMBL" id="AP014685">
    <property type="protein sequence ID" value="BAR60564.1"/>
    <property type="molecule type" value="Genomic_DNA"/>
</dbReference>
<dbReference type="Proteomes" id="UP000063308">
    <property type="component" value="Chromosome"/>
</dbReference>
<evidence type="ECO:0000313" key="2">
    <source>
        <dbReference type="Proteomes" id="UP000063308"/>
    </source>
</evidence>
<organism evidence="1 2">
    <name type="scientific">Bradyrhizobium diazoefficiens</name>
    <dbReference type="NCBI Taxonomy" id="1355477"/>
    <lineage>
        <taxon>Bacteria</taxon>
        <taxon>Pseudomonadati</taxon>
        <taxon>Pseudomonadota</taxon>
        <taxon>Alphaproteobacteria</taxon>
        <taxon>Hyphomicrobiales</taxon>
        <taxon>Nitrobacteraceae</taxon>
        <taxon>Bradyrhizobium</taxon>
    </lineage>
</organism>
<sequence>MSRSATVASIEDAGLKYTKRIRFSLNFDKNASKAG</sequence>
<gene>
    <name evidence="1" type="ORF">NK6_7413</name>
</gene>
<accession>A0A0E4BTR5</accession>
<reference evidence="1 2" key="1">
    <citation type="submission" date="2014-11" db="EMBL/GenBank/DDBJ databases">
        <title>Symbiosis island explosion on the genome of extra-slow-growing strains of soybean bradyrhizobia with massive insertion sequences.</title>
        <authorList>
            <person name="Iida T."/>
            <person name="Minamisawa K."/>
        </authorList>
    </citation>
    <scope>NUCLEOTIDE SEQUENCE [LARGE SCALE GENOMIC DNA]</scope>
    <source>
        <strain evidence="1 2">NK6</strain>
    </source>
</reference>
<dbReference type="AlphaFoldDB" id="A0A0E4BTR5"/>
<protein>
    <submittedName>
        <fullName evidence="1">Uncharacterized protein</fullName>
    </submittedName>
</protein>